<protein>
    <submittedName>
        <fullName evidence="1">Uncharacterized protein</fullName>
    </submittedName>
</protein>
<sequence>MPEDSEPGTAIRSHWHSVSHLLRLASAIERVYISIPKLDPLRSGDSCEPPSAFNAIHDWLLQDYFTAHARFLLIWNAYELIRGSSAIGRHLMGNHPLYTSSHRTPFWSLDYYPYLRELYGDLDQAWVAEPHPFRTGGQPPALESRDLRKLSGCSMAARAGLTLNRYRNYIFHGDEEPPSPDDSFDHFGDSPLAGRSIKAIRMDAAANLAMLMICLFSSDWMPSLYASSGANYENLYLVGLDIDSGSEEQILRQILTGVFVIGQAGSSSELGLL</sequence>
<dbReference type="Proteomes" id="UP000248916">
    <property type="component" value="Unassembled WGS sequence"/>
</dbReference>
<organism evidence="1 2">
    <name type="scientific">Palleronia aestuarii</name>
    <dbReference type="NCBI Taxonomy" id="568105"/>
    <lineage>
        <taxon>Bacteria</taxon>
        <taxon>Pseudomonadati</taxon>
        <taxon>Pseudomonadota</taxon>
        <taxon>Alphaproteobacteria</taxon>
        <taxon>Rhodobacterales</taxon>
        <taxon>Roseobacteraceae</taxon>
        <taxon>Palleronia</taxon>
    </lineage>
</organism>
<keyword evidence="2" id="KW-1185">Reference proteome</keyword>
<evidence type="ECO:0000313" key="2">
    <source>
        <dbReference type="Proteomes" id="UP000248916"/>
    </source>
</evidence>
<name>A0A2W7PTW1_9RHOB</name>
<dbReference type="AlphaFoldDB" id="A0A2W7PTW1"/>
<dbReference type="EMBL" id="QKZL01000021">
    <property type="protein sequence ID" value="PZX12899.1"/>
    <property type="molecule type" value="Genomic_DNA"/>
</dbReference>
<comment type="caution">
    <text evidence="1">The sequence shown here is derived from an EMBL/GenBank/DDBJ whole genome shotgun (WGS) entry which is preliminary data.</text>
</comment>
<evidence type="ECO:0000313" key="1">
    <source>
        <dbReference type="EMBL" id="PZX12899.1"/>
    </source>
</evidence>
<gene>
    <name evidence="1" type="ORF">LX81_03450</name>
</gene>
<proteinExistence type="predicted"/>
<reference evidence="1 2" key="1">
    <citation type="submission" date="2018-06" db="EMBL/GenBank/DDBJ databases">
        <title>Genomic Encyclopedia of Archaeal and Bacterial Type Strains, Phase II (KMG-II): from individual species to whole genera.</title>
        <authorList>
            <person name="Goeker M."/>
        </authorList>
    </citation>
    <scope>NUCLEOTIDE SEQUENCE [LARGE SCALE GENOMIC DNA]</scope>
    <source>
        <strain evidence="1 2">DSM 22009</strain>
    </source>
</reference>
<accession>A0A2W7PTW1</accession>